<dbReference type="SUPFAM" id="SSF52980">
    <property type="entry name" value="Restriction endonuclease-like"/>
    <property type="match status" value="1"/>
</dbReference>
<dbReference type="CDD" id="cd01038">
    <property type="entry name" value="Endonuclease_DUF559"/>
    <property type="match status" value="1"/>
</dbReference>
<reference evidence="2 3" key="1">
    <citation type="submission" date="2017-03" db="EMBL/GenBank/DDBJ databases">
        <title>Genome sequence of Sphingomonas dokdonensis DSM 21029.</title>
        <authorList>
            <person name="Poehlein A."/>
            <person name="Wuebbeler J.H."/>
            <person name="Steinbuechel A."/>
            <person name="Daniel R."/>
        </authorList>
    </citation>
    <scope>NUCLEOTIDE SEQUENCE [LARGE SCALE GENOMIC DNA]</scope>
    <source>
        <strain evidence="2 3">DSM 21029</strain>
    </source>
</reference>
<comment type="caution">
    <text evidence="2">The sequence shown here is derived from an EMBL/GenBank/DDBJ whole genome shotgun (WGS) entry which is preliminary data.</text>
</comment>
<dbReference type="InterPro" id="IPR011335">
    <property type="entry name" value="Restrct_endonuc-II-like"/>
</dbReference>
<organism evidence="2 3">
    <name type="scientific">Sphingomonas dokdonensis</name>
    <dbReference type="NCBI Taxonomy" id="344880"/>
    <lineage>
        <taxon>Bacteria</taxon>
        <taxon>Pseudomonadati</taxon>
        <taxon>Pseudomonadota</taxon>
        <taxon>Alphaproteobacteria</taxon>
        <taxon>Sphingomonadales</taxon>
        <taxon>Sphingomonadaceae</taxon>
        <taxon>Sphingomonas</taxon>
    </lineage>
</organism>
<dbReference type="AlphaFoldDB" id="A0A245ZF55"/>
<evidence type="ECO:0000259" key="1">
    <source>
        <dbReference type="Pfam" id="PF04480"/>
    </source>
</evidence>
<evidence type="ECO:0000313" key="3">
    <source>
        <dbReference type="Proteomes" id="UP000197290"/>
    </source>
</evidence>
<dbReference type="RefSeq" id="WP_342746682.1">
    <property type="nucleotide sequence ID" value="NZ_NBBI01000006.1"/>
</dbReference>
<name>A0A245ZF55_9SPHN</name>
<feature type="domain" description="DUF559" evidence="1">
    <location>
        <begin position="10"/>
        <end position="113"/>
    </location>
</feature>
<dbReference type="PANTHER" id="PTHR38590">
    <property type="entry name" value="BLL0828 PROTEIN"/>
    <property type="match status" value="1"/>
</dbReference>
<evidence type="ECO:0000313" key="2">
    <source>
        <dbReference type="EMBL" id="OWK28358.1"/>
    </source>
</evidence>
<proteinExistence type="predicted"/>
<dbReference type="InterPro" id="IPR007569">
    <property type="entry name" value="DUF559"/>
</dbReference>
<dbReference type="Pfam" id="PF04480">
    <property type="entry name" value="DUF559"/>
    <property type="match status" value="1"/>
</dbReference>
<gene>
    <name evidence="2" type="ORF">SPDO_27600</name>
</gene>
<dbReference type="Proteomes" id="UP000197290">
    <property type="component" value="Unassembled WGS sequence"/>
</dbReference>
<dbReference type="EMBL" id="NBBI01000006">
    <property type="protein sequence ID" value="OWK28358.1"/>
    <property type="molecule type" value="Genomic_DNA"/>
</dbReference>
<keyword evidence="3" id="KW-1185">Reference proteome</keyword>
<protein>
    <recommendedName>
        <fullName evidence="1">DUF559 domain-containing protein</fullName>
    </recommendedName>
</protein>
<accession>A0A245ZF55</accession>
<dbReference type="Gene3D" id="3.40.960.10">
    <property type="entry name" value="VSR Endonuclease"/>
    <property type="match status" value="1"/>
</dbReference>
<sequence>MPKTDELLLARARAMRSAMTQPERELWTALRSKRFAGVKFSRQVVIGRYIVDFVARFRCLIIEVDGDTHAGDEARDAVRSRWLEQRGYRVIRFTNADVMTNLDGVLQMIAVALTTIPLPDPLPEGERA</sequence>
<dbReference type="InterPro" id="IPR047216">
    <property type="entry name" value="Endonuclease_DUF559_bact"/>
</dbReference>
<dbReference type="PANTHER" id="PTHR38590:SF1">
    <property type="entry name" value="BLL0828 PROTEIN"/>
    <property type="match status" value="1"/>
</dbReference>